<dbReference type="EMBL" id="CAADRA010005184">
    <property type="protein sequence ID" value="VFT86660.1"/>
    <property type="molecule type" value="Genomic_DNA"/>
</dbReference>
<feature type="signal peptide" evidence="1">
    <location>
        <begin position="1"/>
        <end position="19"/>
    </location>
</feature>
<sequence length="187" mass="19924">MHVFTAMLLPAALAMVASADDHKWLEFPRNAVASRDGGVLATYNTTATVEDCKAQCLADWPATTGISHRGYDKSCACQSDVFSYNPVWSKAVDLKATALLKYDDYAFCVEGDLDGADDVSDFEGNYDDCGVGCGDVANAFVWVRGPLGDMLSPTGEPGVCYCKQLPDDFDTSSVAAAPGSGKIFCQM</sequence>
<evidence type="ECO:0000256" key="1">
    <source>
        <dbReference type="SAM" id="SignalP"/>
    </source>
</evidence>
<keyword evidence="1" id="KW-0732">Signal</keyword>
<gene>
    <name evidence="3" type="primary">Aste57867_9781</name>
    <name evidence="2" type="ORF">As57867_009742</name>
    <name evidence="3" type="ORF">ASTE57867_9781</name>
</gene>
<dbReference type="AlphaFoldDB" id="A0A485KNS9"/>
<proteinExistence type="predicted"/>
<name>A0A485KNS9_9STRA</name>
<accession>A0A485KNS9</accession>
<evidence type="ECO:0000313" key="4">
    <source>
        <dbReference type="Proteomes" id="UP000332933"/>
    </source>
</evidence>
<evidence type="ECO:0000313" key="3">
    <source>
        <dbReference type="EMBL" id="VFT86660.1"/>
    </source>
</evidence>
<organism evidence="3 4">
    <name type="scientific">Aphanomyces stellatus</name>
    <dbReference type="NCBI Taxonomy" id="120398"/>
    <lineage>
        <taxon>Eukaryota</taxon>
        <taxon>Sar</taxon>
        <taxon>Stramenopiles</taxon>
        <taxon>Oomycota</taxon>
        <taxon>Saprolegniomycetes</taxon>
        <taxon>Saprolegniales</taxon>
        <taxon>Verrucalvaceae</taxon>
        <taxon>Aphanomyces</taxon>
    </lineage>
</organism>
<keyword evidence="4" id="KW-1185">Reference proteome</keyword>
<dbReference type="Proteomes" id="UP000332933">
    <property type="component" value="Unassembled WGS sequence"/>
</dbReference>
<protein>
    <submittedName>
        <fullName evidence="3">Aste57867_9781 protein</fullName>
    </submittedName>
</protein>
<feature type="chain" id="PRO_5036116132" evidence="1">
    <location>
        <begin position="20"/>
        <end position="187"/>
    </location>
</feature>
<evidence type="ECO:0000313" key="2">
    <source>
        <dbReference type="EMBL" id="KAF0699659.1"/>
    </source>
</evidence>
<reference evidence="2" key="2">
    <citation type="submission" date="2019-06" db="EMBL/GenBank/DDBJ databases">
        <title>Genomics analysis of Aphanomyces spp. identifies a new class of oomycete effector associated with host adaptation.</title>
        <authorList>
            <person name="Gaulin E."/>
        </authorList>
    </citation>
    <scope>NUCLEOTIDE SEQUENCE</scope>
    <source>
        <strain evidence="2">CBS 578.67</strain>
    </source>
</reference>
<reference evidence="3 4" key="1">
    <citation type="submission" date="2019-03" db="EMBL/GenBank/DDBJ databases">
        <authorList>
            <person name="Gaulin E."/>
            <person name="Dumas B."/>
        </authorList>
    </citation>
    <scope>NUCLEOTIDE SEQUENCE [LARGE SCALE GENOMIC DNA]</scope>
    <source>
        <strain evidence="3">CBS 568.67</strain>
    </source>
</reference>
<dbReference type="OrthoDB" id="62438at2759"/>
<dbReference type="EMBL" id="VJMH01005163">
    <property type="protein sequence ID" value="KAF0699659.1"/>
    <property type="molecule type" value="Genomic_DNA"/>
</dbReference>